<name>A0A378MGY7_LISGR</name>
<gene>
    <name evidence="1" type="ORF">NCTC10815_01994</name>
</gene>
<dbReference type="SUPFAM" id="SSF50044">
    <property type="entry name" value="SH3-domain"/>
    <property type="match status" value="2"/>
</dbReference>
<dbReference type="PIRSF" id="PIRSF034961">
    <property type="entry name" value="UCP034961_SH3_2"/>
    <property type="match status" value="1"/>
</dbReference>
<dbReference type="AlphaFoldDB" id="A0A378MGY7"/>
<dbReference type="InterPro" id="IPR014593">
    <property type="entry name" value="UCP034961_SH3_2"/>
</dbReference>
<dbReference type="OrthoDB" id="1030757at2"/>
<protein>
    <submittedName>
        <fullName evidence="1">Variant SH3 domain</fullName>
    </submittedName>
</protein>
<evidence type="ECO:0000313" key="1">
    <source>
        <dbReference type="EMBL" id="STY44642.1"/>
    </source>
</evidence>
<sequence>MNKYWTVKTKHTSNFPDPLFVNKNEAIRIGREDSEYPGWFFCKVKASDKEGWVPDQLIERDGDGHTGTVNADYSARELNVEAGDKVESNRELNGWAWCVTEEGTAGWLPLDKLE</sequence>
<dbReference type="InterPro" id="IPR036028">
    <property type="entry name" value="SH3-like_dom_sf"/>
</dbReference>
<dbReference type="Proteomes" id="UP000254879">
    <property type="component" value="Unassembled WGS sequence"/>
</dbReference>
<accession>A0A378MGY7</accession>
<dbReference type="EMBL" id="UGPG01000001">
    <property type="protein sequence ID" value="STY44642.1"/>
    <property type="molecule type" value="Genomic_DNA"/>
</dbReference>
<proteinExistence type="predicted"/>
<organism evidence="1 2">
    <name type="scientific">Listeria grayi</name>
    <name type="common">Listeria murrayi</name>
    <dbReference type="NCBI Taxonomy" id="1641"/>
    <lineage>
        <taxon>Bacteria</taxon>
        <taxon>Bacillati</taxon>
        <taxon>Bacillota</taxon>
        <taxon>Bacilli</taxon>
        <taxon>Bacillales</taxon>
        <taxon>Listeriaceae</taxon>
        <taxon>Listeria</taxon>
    </lineage>
</organism>
<reference evidence="1 2" key="1">
    <citation type="submission" date="2018-06" db="EMBL/GenBank/DDBJ databases">
        <authorList>
            <consortium name="Pathogen Informatics"/>
            <person name="Doyle S."/>
        </authorList>
    </citation>
    <scope>NUCLEOTIDE SEQUENCE [LARGE SCALE GENOMIC DNA]</scope>
    <source>
        <strain evidence="2">NCTC 10815</strain>
    </source>
</reference>
<dbReference type="RefSeq" id="WP_003756882.1">
    <property type="nucleotide sequence ID" value="NZ_CABKNG010000001.1"/>
</dbReference>
<evidence type="ECO:0000313" key="2">
    <source>
        <dbReference type="Proteomes" id="UP000254879"/>
    </source>
</evidence>